<dbReference type="InterPro" id="IPR031993">
    <property type="entry name" value="DUF4789"/>
</dbReference>
<protein>
    <recommendedName>
        <fullName evidence="1">DUF4789 domain-containing protein</fullName>
    </recommendedName>
</protein>
<comment type="caution">
    <text evidence="2">The sequence shown here is derived from an EMBL/GenBank/DDBJ whole genome shotgun (WGS) entry which is preliminary data.</text>
</comment>
<proteinExistence type="predicted"/>
<feature type="domain" description="DUF4789" evidence="1">
    <location>
        <begin position="2"/>
        <end position="85"/>
    </location>
</feature>
<dbReference type="EMBL" id="BGZK01000806">
    <property type="protein sequence ID" value="GBP61168.1"/>
    <property type="molecule type" value="Genomic_DNA"/>
</dbReference>
<gene>
    <name evidence="2" type="ORF">EVAR_28376_1</name>
</gene>
<keyword evidence="3" id="KW-1185">Reference proteome</keyword>
<dbReference type="AlphaFoldDB" id="A0A4C1XCL2"/>
<reference evidence="2 3" key="1">
    <citation type="journal article" date="2019" name="Commun. Biol.">
        <title>The bagworm genome reveals a unique fibroin gene that provides high tensile strength.</title>
        <authorList>
            <person name="Kono N."/>
            <person name="Nakamura H."/>
            <person name="Ohtoshi R."/>
            <person name="Tomita M."/>
            <person name="Numata K."/>
            <person name="Arakawa K."/>
        </authorList>
    </citation>
    <scope>NUCLEOTIDE SEQUENCE [LARGE SCALE GENOMIC DNA]</scope>
</reference>
<dbReference type="Proteomes" id="UP000299102">
    <property type="component" value="Unassembled WGS sequence"/>
</dbReference>
<dbReference type="OrthoDB" id="6338576at2759"/>
<accession>A0A4C1XCL2</accession>
<evidence type="ECO:0000313" key="3">
    <source>
        <dbReference type="Proteomes" id="UP000299102"/>
    </source>
</evidence>
<evidence type="ECO:0000313" key="2">
    <source>
        <dbReference type="EMBL" id="GBP61168.1"/>
    </source>
</evidence>
<sequence>MCPANELYYPGDQKDDWICDCRPAYLYHPASDSCWPAWTRGPCAEKQYLVLPSNTVIPVCEQNPCDDGKVPWNTKCETLGSSQPCVHLFPPTVAVLGVNATTLAIECVALTFSSRLTESNNISGCSPGCRRNVKGECTFPIV</sequence>
<evidence type="ECO:0000259" key="1">
    <source>
        <dbReference type="Pfam" id="PF16033"/>
    </source>
</evidence>
<dbReference type="PANTHER" id="PTHR21177:SF4">
    <property type="entry name" value="IP06524P"/>
    <property type="match status" value="1"/>
</dbReference>
<organism evidence="2 3">
    <name type="scientific">Eumeta variegata</name>
    <name type="common">Bagworm moth</name>
    <name type="synonym">Eumeta japonica</name>
    <dbReference type="NCBI Taxonomy" id="151549"/>
    <lineage>
        <taxon>Eukaryota</taxon>
        <taxon>Metazoa</taxon>
        <taxon>Ecdysozoa</taxon>
        <taxon>Arthropoda</taxon>
        <taxon>Hexapoda</taxon>
        <taxon>Insecta</taxon>
        <taxon>Pterygota</taxon>
        <taxon>Neoptera</taxon>
        <taxon>Endopterygota</taxon>
        <taxon>Lepidoptera</taxon>
        <taxon>Glossata</taxon>
        <taxon>Ditrysia</taxon>
        <taxon>Tineoidea</taxon>
        <taxon>Psychidae</taxon>
        <taxon>Oiketicinae</taxon>
        <taxon>Eumeta</taxon>
    </lineage>
</organism>
<dbReference type="PANTHER" id="PTHR21177">
    <property type="entry name" value="IP06524P-RELATED"/>
    <property type="match status" value="1"/>
</dbReference>
<name>A0A4C1XCL2_EUMVA</name>
<dbReference type="Pfam" id="PF16033">
    <property type="entry name" value="DUF4789"/>
    <property type="match status" value="1"/>
</dbReference>